<dbReference type="AlphaFoldDB" id="A0A225CYH9"/>
<accession>A0A225CYH9</accession>
<dbReference type="RefSeq" id="WP_088260594.1">
    <property type="nucleotide sequence ID" value="NZ_NIDE01000020.1"/>
</dbReference>
<comment type="caution">
    <text evidence="1">The sequence shown here is derived from an EMBL/GenBank/DDBJ whole genome shotgun (WGS) entry which is preliminary data.</text>
</comment>
<sequence>MADDQIHALTGSAEKIVSPLATVEWNGETYQMGQPGGAASKRFEDLLIKQEIGAIRGQLAAGFVDQAKYDEKVDQLSRRMMMGEQKPGRPLWVEYRNGKNREAGVILYVLSLFQANHPKMTYEDVVGMAADNPPGLRSAMKAIVPHLFNELGTAIKADPEDIRIAIETAEKNYDEPASE</sequence>
<dbReference type="EMBL" id="NIDE01000020">
    <property type="protein sequence ID" value="OWK34292.1"/>
    <property type="molecule type" value="Genomic_DNA"/>
</dbReference>
<proteinExistence type="predicted"/>
<dbReference type="Proteomes" id="UP000214646">
    <property type="component" value="Unassembled WGS sequence"/>
</dbReference>
<organism evidence="1 2">
    <name type="scientific">Fimbriiglobus ruber</name>
    <dbReference type="NCBI Taxonomy" id="1908690"/>
    <lineage>
        <taxon>Bacteria</taxon>
        <taxon>Pseudomonadati</taxon>
        <taxon>Planctomycetota</taxon>
        <taxon>Planctomycetia</taxon>
        <taxon>Gemmatales</taxon>
        <taxon>Gemmataceae</taxon>
        <taxon>Fimbriiglobus</taxon>
    </lineage>
</organism>
<evidence type="ECO:0000313" key="1">
    <source>
        <dbReference type="EMBL" id="OWK34292.1"/>
    </source>
</evidence>
<keyword evidence="2" id="KW-1185">Reference proteome</keyword>
<reference evidence="2" key="1">
    <citation type="submission" date="2017-06" db="EMBL/GenBank/DDBJ databases">
        <title>Genome analysis of Fimbriiglobus ruber SP5, the first member of the order Planctomycetales with confirmed chitinolytic capability.</title>
        <authorList>
            <person name="Ravin N.V."/>
            <person name="Rakitin A.L."/>
            <person name="Ivanova A.A."/>
            <person name="Beletsky A.V."/>
            <person name="Kulichevskaya I.S."/>
            <person name="Mardanov A.V."/>
            <person name="Dedysh S.N."/>
        </authorList>
    </citation>
    <scope>NUCLEOTIDE SEQUENCE [LARGE SCALE GENOMIC DNA]</scope>
    <source>
        <strain evidence="2">SP5</strain>
    </source>
</reference>
<gene>
    <name evidence="1" type="ORF">FRUB_10263</name>
</gene>
<name>A0A225CYH9_9BACT</name>
<evidence type="ECO:0000313" key="2">
    <source>
        <dbReference type="Proteomes" id="UP000214646"/>
    </source>
</evidence>
<protein>
    <submittedName>
        <fullName evidence="1">Uncharacterized protein</fullName>
    </submittedName>
</protein>